<dbReference type="SUPFAM" id="SSF53597">
    <property type="entry name" value="Dihydrofolate reductase-like"/>
    <property type="match status" value="1"/>
</dbReference>
<gene>
    <name evidence="2" type="ORF">SAMN05216199_0687</name>
</gene>
<dbReference type="OrthoDB" id="3820697at2"/>
<keyword evidence="3" id="KW-1185">Reference proteome</keyword>
<dbReference type="InterPro" id="IPR002734">
    <property type="entry name" value="RibDG_C"/>
</dbReference>
<protein>
    <submittedName>
        <fullName evidence="2">RibD C-terminal domain-containing protein</fullName>
    </submittedName>
</protein>
<evidence type="ECO:0000259" key="1">
    <source>
        <dbReference type="Pfam" id="PF01872"/>
    </source>
</evidence>
<name>A0A1H9QMJ0_9MICO</name>
<dbReference type="PANTHER" id="PTHR38011">
    <property type="entry name" value="DIHYDROFOLATE REDUCTASE FAMILY PROTEIN (AFU_ORTHOLOGUE AFUA_8G06820)"/>
    <property type="match status" value="1"/>
</dbReference>
<dbReference type="InterPro" id="IPR024072">
    <property type="entry name" value="DHFR-like_dom_sf"/>
</dbReference>
<feature type="domain" description="Bacterial bifunctional deaminase-reductase C-terminal" evidence="1">
    <location>
        <begin position="3"/>
        <end position="182"/>
    </location>
</feature>
<sequence length="202" mass="21493">MGTVLASITTSLDGYHAGPDDGPGRGLGVGGERLHYWVFGGPWTYDQESTGAPAGEDAAVLDAWRERLGAVVAGRRTFEAADRWGDTNPWGLPTFIPTHHPEQDPPTAAGMHYAGSFDEALAGAREAAGERDVMVMGGGDVVRQALAGGHLAELHLTISPVLLGAGKRLFDGTTGEWELEQLGVVQSPWATHLRYRVGRPTR</sequence>
<organism evidence="2 3">
    <name type="scientific">Pedococcus cremeus</name>
    <dbReference type="NCBI Taxonomy" id="587636"/>
    <lineage>
        <taxon>Bacteria</taxon>
        <taxon>Bacillati</taxon>
        <taxon>Actinomycetota</taxon>
        <taxon>Actinomycetes</taxon>
        <taxon>Micrococcales</taxon>
        <taxon>Intrasporangiaceae</taxon>
        <taxon>Pedococcus</taxon>
    </lineage>
</organism>
<dbReference type="PANTHER" id="PTHR38011:SF12">
    <property type="entry name" value="BIFUNCTIONAL DEAMINASE-REDUCTASE DOMAIN PROTEIN"/>
    <property type="match status" value="1"/>
</dbReference>
<evidence type="ECO:0000313" key="3">
    <source>
        <dbReference type="Proteomes" id="UP000199019"/>
    </source>
</evidence>
<dbReference type="Proteomes" id="UP000199019">
    <property type="component" value="Unassembled WGS sequence"/>
</dbReference>
<dbReference type="Gene3D" id="3.40.430.10">
    <property type="entry name" value="Dihydrofolate Reductase, subunit A"/>
    <property type="match status" value="1"/>
</dbReference>
<evidence type="ECO:0000313" key="2">
    <source>
        <dbReference type="EMBL" id="SER61658.1"/>
    </source>
</evidence>
<dbReference type="GO" id="GO:0008703">
    <property type="term" value="F:5-amino-6-(5-phosphoribosylamino)uracil reductase activity"/>
    <property type="evidence" value="ECO:0007669"/>
    <property type="project" value="InterPro"/>
</dbReference>
<reference evidence="3" key="1">
    <citation type="submission" date="2016-10" db="EMBL/GenBank/DDBJ databases">
        <authorList>
            <person name="Varghese N."/>
            <person name="Submissions S."/>
        </authorList>
    </citation>
    <scope>NUCLEOTIDE SEQUENCE [LARGE SCALE GENOMIC DNA]</scope>
    <source>
        <strain evidence="3">CGMCC 1.6963</strain>
    </source>
</reference>
<dbReference type="AlphaFoldDB" id="A0A1H9QMJ0"/>
<dbReference type="Pfam" id="PF01872">
    <property type="entry name" value="RibD_C"/>
    <property type="match status" value="1"/>
</dbReference>
<accession>A0A1H9QMJ0</accession>
<proteinExistence type="predicted"/>
<dbReference type="EMBL" id="FOHB01000001">
    <property type="protein sequence ID" value="SER61658.1"/>
    <property type="molecule type" value="Genomic_DNA"/>
</dbReference>
<dbReference type="STRING" id="587636.SAMN05216199_0687"/>
<dbReference type="RefSeq" id="WP_091755353.1">
    <property type="nucleotide sequence ID" value="NZ_FOHB01000001.1"/>
</dbReference>
<dbReference type="GO" id="GO:0009231">
    <property type="term" value="P:riboflavin biosynthetic process"/>
    <property type="evidence" value="ECO:0007669"/>
    <property type="project" value="InterPro"/>
</dbReference>
<dbReference type="InterPro" id="IPR050765">
    <property type="entry name" value="Riboflavin_Biosynth_HTPR"/>
</dbReference>